<dbReference type="CDD" id="cd00067">
    <property type="entry name" value="GAL4"/>
    <property type="match status" value="1"/>
</dbReference>
<reference evidence="4 5" key="1">
    <citation type="journal article" date="2014" name="BMC Genomics">
        <title>Comparative genomics of the major fungal agents of human and animal Sporotrichosis: Sporothrix schenckii and Sporothrix brasiliensis.</title>
        <authorList>
            <person name="Teixeira M.M."/>
            <person name="de Almeida L.G."/>
            <person name="Kubitschek-Barreira P."/>
            <person name="Alves F.L."/>
            <person name="Kioshima E.S."/>
            <person name="Abadio A.K."/>
            <person name="Fernandes L."/>
            <person name="Derengowski L.S."/>
            <person name="Ferreira K.S."/>
            <person name="Souza R.C."/>
            <person name="Ruiz J.C."/>
            <person name="de Andrade N.C."/>
            <person name="Paes H.C."/>
            <person name="Nicola A.M."/>
            <person name="Albuquerque P."/>
            <person name="Gerber A.L."/>
            <person name="Martins V.P."/>
            <person name="Peconick L.D."/>
            <person name="Neto A.V."/>
            <person name="Chaucanez C.B."/>
            <person name="Silva P.A."/>
            <person name="Cunha O.L."/>
            <person name="de Oliveira F.F."/>
            <person name="dos Santos T.C."/>
            <person name="Barros A.L."/>
            <person name="Soares M.A."/>
            <person name="de Oliveira L.M."/>
            <person name="Marini M.M."/>
            <person name="Villalobos-Duno H."/>
            <person name="Cunha M.M."/>
            <person name="de Hoog S."/>
            <person name="da Silveira J.F."/>
            <person name="Henrissat B."/>
            <person name="Nino-Vega G.A."/>
            <person name="Cisalpino P.S."/>
            <person name="Mora-Montes H.M."/>
            <person name="Almeida S.R."/>
            <person name="Stajich J.E."/>
            <person name="Lopes-Bezerra L.M."/>
            <person name="Vasconcelos A.T."/>
            <person name="Felipe M.S."/>
        </authorList>
    </citation>
    <scope>NUCLEOTIDE SEQUENCE [LARGE SCALE GENOMIC DNA]</scope>
    <source>
        <strain evidence="4 5">1099-18</strain>
    </source>
</reference>
<organism evidence="4 5">
    <name type="scientific">Sporothrix schenckii 1099-18</name>
    <dbReference type="NCBI Taxonomy" id="1397361"/>
    <lineage>
        <taxon>Eukaryota</taxon>
        <taxon>Fungi</taxon>
        <taxon>Dikarya</taxon>
        <taxon>Ascomycota</taxon>
        <taxon>Pezizomycotina</taxon>
        <taxon>Sordariomycetes</taxon>
        <taxon>Sordariomycetidae</taxon>
        <taxon>Ophiostomatales</taxon>
        <taxon>Ophiostomataceae</taxon>
        <taxon>Sporothrix</taxon>
    </lineage>
</organism>
<dbReference type="RefSeq" id="XP_016589348.1">
    <property type="nucleotide sequence ID" value="XM_016729066.1"/>
</dbReference>
<dbReference type="Proteomes" id="UP000033710">
    <property type="component" value="Unassembled WGS sequence"/>
</dbReference>
<protein>
    <recommendedName>
        <fullName evidence="3">Zn(2)-C6 fungal-type domain-containing protein</fullName>
    </recommendedName>
</protein>
<dbReference type="PANTHER" id="PTHR37540">
    <property type="entry name" value="TRANSCRIPTION FACTOR (ACR-2), PUTATIVE-RELATED-RELATED"/>
    <property type="match status" value="1"/>
</dbReference>
<dbReference type="Gene3D" id="4.10.240.10">
    <property type="entry name" value="Zn(2)-C6 fungal-type DNA-binding domain"/>
    <property type="match status" value="1"/>
</dbReference>
<feature type="compositionally biased region" description="Polar residues" evidence="2">
    <location>
        <begin position="379"/>
        <end position="389"/>
    </location>
</feature>
<dbReference type="GeneID" id="27664343"/>
<dbReference type="Pfam" id="PF11951">
    <property type="entry name" value="Fungal_trans_2"/>
    <property type="match status" value="1"/>
</dbReference>
<evidence type="ECO:0000259" key="3">
    <source>
        <dbReference type="PROSITE" id="PS50048"/>
    </source>
</evidence>
<dbReference type="GO" id="GO:0008270">
    <property type="term" value="F:zinc ion binding"/>
    <property type="evidence" value="ECO:0007669"/>
    <property type="project" value="InterPro"/>
</dbReference>
<gene>
    <name evidence="4" type="ORF">SPSK_02192</name>
</gene>
<feature type="compositionally biased region" description="Low complexity" evidence="2">
    <location>
        <begin position="368"/>
        <end position="378"/>
    </location>
</feature>
<dbReference type="InterPro" id="IPR021858">
    <property type="entry name" value="Fun_TF"/>
</dbReference>
<dbReference type="PROSITE" id="PS00463">
    <property type="entry name" value="ZN2_CY6_FUNGAL_1"/>
    <property type="match status" value="1"/>
</dbReference>
<sequence length="1005" mass="109441">MSHALLMPVPSLLPAAPEDMQVCVRTPRAERVTTSCSECRRRKQKCDQGRPCGNCIKRYPQPACEYKQNKAHRRRNPAVPREPAFKVVLPAQDYDFAKFCDTRSPMLRPTQLRHRQTRLNALPQLGYDMTRSSPNSLPSPLLESPPLLPSAHPISNQVHFIASSLDHQRQQLQQWDTFTATATAAGSSMLGPDLILDRWQELDLMTTDDCPDADASTSSIRIAMADAQIRDHSEGDSVLPTLIDLGHVPALGGSFPQTEFPTQHFDNTNCEGLGGHSDSNNGNVCLIDLDHAAIIQHDVLRSAFQLLYARYNYPDGLLTGGSTNDPGPAKMNDFYAWLRILTWTAPGNYRHSGSSSADGHGKSRSRNGSRSSTSSGNSLHGTNLSQVSDRITDSGHRPAEVTCANNDIDRIYAKLLSRFKSCFDGNKDLSSPWTHTYAPYCLQTPLLAQVAIYTSSCFLYETGHLDKAVTLTHKGRAIDMLNAQLQGRSSNRGNGGPASTSTSDDAITTVIRRIMAEWYWGQTQNLNTHLRCLCEMIRHRGGLRNLGMNGLISKLTMAVMHLSAIHGNNQAVALVLETGPVLNGGHGTSQGLFDYEDVSPAPFRVSQNTPLVPGQPSFAQCAEALDIHPTTASILDDMRFLITAVLALPARPTIKDLQKVQTTAQWIHDRIQRMPADSPELLQIHREGDSVAAEAQCISDDRPSIVLSDAEPHHEENIHFTAQSPSFFDKDLQQQHTSSASPGLLTGHRGRGGSPYQEQPTPTPQVLAGGSLLSMPISANESDGGIAFNSRHGPTHFVVYGQSNGSQANNATCQATAAPATTAASSQSHPLPAPDPLYQVVRQAAIIYARAVLRRRPFGEVVQPHEFLHLWTAAWDVSLTSWKTLLGVFMWVTILIISSAGGTSRDLFVKSMLSICSVQMSLTNWDVAGSALKAAVRLNVWLGDTDGSNGESEKGAASGGSMGREEVRSGLAQTAGNVLHGVSGFSTTEHHELRDRDAIFPGWNQ</sequence>
<feature type="region of interest" description="Disordered" evidence="2">
    <location>
        <begin position="732"/>
        <end position="769"/>
    </location>
</feature>
<evidence type="ECO:0000313" key="5">
    <source>
        <dbReference type="Proteomes" id="UP000033710"/>
    </source>
</evidence>
<dbReference type="PROSITE" id="PS50048">
    <property type="entry name" value="ZN2_CY6_FUNGAL_2"/>
    <property type="match status" value="1"/>
</dbReference>
<comment type="caution">
    <text evidence="4">The sequence shown here is derived from an EMBL/GenBank/DDBJ whole genome shotgun (WGS) entry which is preliminary data.</text>
</comment>
<feature type="domain" description="Zn(2)-C6 fungal-type" evidence="3">
    <location>
        <begin position="35"/>
        <end position="66"/>
    </location>
</feature>
<dbReference type="KEGG" id="ssck:SPSK_02192"/>
<dbReference type="GO" id="GO:0000981">
    <property type="term" value="F:DNA-binding transcription factor activity, RNA polymerase II-specific"/>
    <property type="evidence" value="ECO:0007669"/>
    <property type="project" value="InterPro"/>
</dbReference>
<dbReference type="InterPro" id="IPR036864">
    <property type="entry name" value="Zn2-C6_fun-type_DNA-bd_sf"/>
</dbReference>
<keyword evidence="1" id="KW-0539">Nucleus</keyword>
<dbReference type="PANTHER" id="PTHR37540:SF9">
    <property type="entry name" value="ZN(2)-C6 FUNGAL-TYPE DOMAIN-CONTAINING PROTEIN"/>
    <property type="match status" value="1"/>
</dbReference>
<evidence type="ECO:0000313" key="4">
    <source>
        <dbReference type="EMBL" id="KJR86672.1"/>
    </source>
</evidence>
<dbReference type="AlphaFoldDB" id="A0A0F2MAK6"/>
<evidence type="ECO:0000256" key="1">
    <source>
        <dbReference type="ARBA" id="ARBA00023242"/>
    </source>
</evidence>
<dbReference type="SUPFAM" id="SSF57701">
    <property type="entry name" value="Zn2/Cys6 DNA-binding domain"/>
    <property type="match status" value="1"/>
</dbReference>
<dbReference type="Pfam" id="PF00172">
    <property type="entry name" value="Zn_clus"/>
    <property type="match status" value="1"/>
</dbReference>
<dbReference type="SMART" id="SM00066">
    <property type="entry name" value="GAL4"/>
    <property type="match status" value="1"/>
</dbReference>
<feature type="region of interest" description="Disordered" evidence="2">
    <location>
        <begin position="351"/>
        <end position="399"/>
    </location>
</feature>
<name>A0A0F2MAK6_SPOSC</name>
<dbReference type="EMBL" id="AXCR01000006">
    <property type="protein sequence ID" value="KJR86672.1"/>
    <property type="molecule type" value="Genomic_DNA"/>
</dbReference>
<dbReference type="InterPro" id="IPR001138">
    <property type="entry name" value="Zn2Cys6_DnaBD"/>
</dbReference>
<evidence type="ECO:0000256" key="2">
    <source>
        <dbReference type="SAM" id="MobiDB-lite"/>
    </source>
</evidence>
<dbReference type="OrthoDB" id="415825at2759"/>
<accession>A0A0F2MAK6</accession>
<feature type="compositionally biased region" description="Basic and acidic residues" evidence="2">
    <location>
        <begin position="390"/>
        <end position="399"/>
    </location>
</feature>
<proteinExistence type="predicted"/>
<reference evidence="4 5" key="2">
    <citation type="journal article" date="2015" name="Eukaryot. Cell">
        <title>Asexual propagation of a virulent clone complex in a human and feline outbreak of sporotrichosis.</title>
        <authorList>
            <person name="Teixeira Mde M."/>
            <person name="Rodrigues A.M."/>
            <person name="Tsui C.K."/>
            <person name="de Almeida L.G."/>
            <person name="Van Diepeningen A.D."/>
            <person name="van den Ende B.G."/>
            <person name="Fernandes G.F."/>
            <person name="Kano R."/>
            <person name="Hamelin R.C."/>
            <person name="Lopes-Bezerra L.M."/>
            <person name="Vasconcelos A.T."/>
            <person name="de Hoog S."/>
            <person name="de Camargo Z.P."/>
            <person name="Felipe M.S."/>
        </authorList>
    </citation>
    <scope>NUCLEOTIDE SEQUENCE [LARGE SCALE GENOMIC DNA]</scope>
    <source>
        <strain evidence="4 5">1099-18</strain>
    </source>
</reference>
<dbReference type="VEuPathDB" id="FungiDB:SPSK_02192"/>